<protein>
    <submittedName>
        <fullName evidence="2">Uncharacterized protein</fullName>
    </submittedName>
</protein>
<feature type="region of interest" description="Disordered" evidence="1">
    <location>
        <begin position="1"/>
        <end position="24"/>
    </location>
</feature>
<gene>
    <name evidence="2" type="ORF">BC349_17755</name>
</gene>
<keyword evidence="3" id="KW-1185">Reference proteome</keyword>
<dbReference type="RefSeq" id="WP_187258226.1">
    <property type="nucleotide sequence ID" value="NZ_JBHULF010000005.1"/>
</dbReference>
<sequence length="97" mass="9959">MMPDSGVDFGSGDVGIPYGQSNTNAAHTRTMRKANGLGDGKPWITGKVSGIDSVIQASYDGVGLITLPVSAAAASETFDEGLSKDRGLSNVSPFIVQ</sequence>
<organism evidence="2 3">
    <name type="scientific">Flavihumibacter stibioxidans</name>
    <dbReference type="NCBI Taxonomy" id="1834163"/>
    <lineage>
        <taxon>Bacteria</taxon>
        <taxon>Pseudomonadati</taxon>
        <taxon>Bacteroidota</taxon>
        <taxon>Chitinophagia</taxon>
        <taxon>Chitinophagales</taxon>
        <taxon>Chitinophagaceae</taxon>
        <taxon>Flavihumibacter</taxon>
    </lineage>
</organism>
<reference evidence="2 3" key="1">
    <citation type="submission" date="2016-07" db="EMBL/GenBank/DDBJ databases">
        <title>Genome analysis of Flavihumibacter stibioxidans YS-17.</title>
        <authorList>
            <person name="Shi K."/>
            <person name="Han Y."/>
            <person name="Wang G."/>
        </authorList>
    </citation>
    <scope>NUCLEOTIDE SEQUENCE [LARGE SCALE GENOMIC DNA]</scope>
    <source>
        <strain evidence="2 3">YS-17</strain>
    </source>
</reference>
<evidence type="ECO:0000313" key="2">
    <source>
        <dbReference type="EMBL" id="MBC6492906.1"/>
    </source>
</evidence>
<dbReference type="EMBL" id="MBUA01000030">
    <property type="protein sequence ID" value="MBC6492906.1"/>
    <property type="molecule type" value="Genomic_DNA"/>
</dbReference>
<feature type="compositionally biased region" description="Low complexity" evidence="1">
    <location>
        <begin position="1"/>
        <end position="15"/>
    </location>
</feature>
<dbReference type="Proteomes" id="UP000765802">
    <property type="component" value="Unassembled WGS sequence"/>
</dbReference>
<evidence type="ECO:0000313" key="3">
    <source>
        <dbReference type="Proteomes" id="UP000765802"/>
    </source>
</evidence>
<evidence type="ECO:0000256" key="1">
    <source>
        <dbReference type="SAM" id="MobiDB-lite"/>
    </source>
</evidence>
<accession>A0ABR7ME24</accession>
<proteinExistence type="predicted"/>
<comment type="caution">
    <text evidence="2">The sequence shown here is derived from an EMBL/GenBank/DDBJ whole genome shotgun (WGS) entry which is preliminary data.</text>
</comment>
<name>A0ABR7ME24_9BACT</name>